<feature type="compositionally biased region" description="Basic and acidic residues" evidence="1">
    <location>
        <begin position="149"/>
        <end position="160"/>
    </location>
</feature>
<evidence type="ECO:0000256" key="1">
    <source>
        <dbReference type="SAM" id="MobiDB-lite"/>
    </source>
</evidence>
<gene>
    <name evidence="2" type="ORF">LTR24_005180</name>
</gene>
<name>A0ABR0KA65_9EURO</name>
<protein>
    <submittedName>
        <fullName evidence="2">Uncharacterized protein</fullName>
    </submittedName>
</protein>
<dbReference type="EMBL" id="JAVRRG010000057">
    <property type="protein sequence ID" value="KAK5092477.1"/>
    <property type="molecule type" value="Genomic_DNA"/>
</dbReference>
<organism evidence="2 3">
    <name type="scientific">Lithohypha guttulata</name>
    <dbReference type="NCBI Taxonomy" id="1690604"/>
    <lineage>
        <taxon>Eukaryota</taxon>
        <taxon>Fungi</taxon>
        <taxon>Dikarya</taxon>
        <taxon>Ascomycota</taxon>
        <taxon>Pezizomycotina</taxon>
        <taxon>Eurotiomycetes</taxon>
        <taxon>Chaetothyriomycetidae</taxon>
        <taxon>Chaetothyriales</taxon>
        <taxon>Trichomeriaceae</taxon>
        <taxon>Lithohypha</taxon>
    </lineage>
</organism>
<dbReference type="Proteomes" id="UP001345013">
    <property type="component" value="Unassembled WGS sequence"/>
</dbReference>
<keyword evidence="3" id="KW-1185">Reference proteome</keyword>
<evidence type="ECO:0000313" key="2">
    <source>
        <dbReference type="EMBL" id="KAK5092477.1"/>
    </source>
</evidence>
<feature type="region of interest" description="Disordered" evidence="1">
    <location>
        <begin position="149"/>
        <end position="175"/>
    </location>
</feature>
<reference evidence="2 3" key="1">
    <citation type="submission" date="2023-08" db="EMBL/GenBank/DDBJ databases">
        <title>Black Yeasts Isolated from many extreme environments.</title>
        <authorList>
            <person name="Coleine C."/>
            <person name="Stajich J.E."/>
            <person name="Selbmann L."/>
        </authorList>
    </citation>
    <scope>NUCLEOTIDE SEQUENCE [LARGE SCALE GENOMIC DNA]</scope>
    <source>
        <strain evidence="2 3">CCFEE 5885</strain>
    </source>
</reference>
<comment type="caution">
    <text evidence="2">The sequence shown here is derived from an EMBL/GenBank/DDBJ whole genome shotgun (WGS) entry which is preliminary data.</text>
</comment>
<proteinExistence type="predicted"/>
<accession>A0ABR0KA65</accession>
<sequence>MAPDLPFASTFGNIPTPGQLDGHFASLEEIRVDANSPRQDTDLAAIIRYALADAHTFAEQLRNKPRNKYEAFRARLMSNRTKRTCGISHNEIQWHLKRDLDTLRELQANILRDSHTRWTCLNHDAEQKGYILCFGTAVNDEDEKGIVVQKDETAGGKAGDDSLTLETSRMRSSQE</sequence>
<evidence type="ECO:0000313" key="3">
    <source>
        <dbReference type="Proteomes" id="UP001345013"/>
    </source>
</evidence>